<reference evidence="3" key="1">
    <citation type="submission" date="2018-05" db="EMBL/GenBank/DDBJ databases">
        <authorList>
            <person name="Du Z."/>
            <person name="Wang X."/>
        </authorList>
    </citation>
    <scope>NUCLEOTIDE SEQUENCE [LARGE SCALE GENOMIC DNA]</scope>
    <source>
        <strain evidence="3">WDS4C29</strain>
    </source>
</reference>
<sequence length="86" mass="9543">MRPVDENDPKGLIYEAYRIEGITTEECRTIFLDWALSLQQVEAGAAIPVLLDRHGEEGHPMTEVLRDGLDSAGPARRRGGRKARLG</sequence>
<evidence type="ECO:0000313" key="2">
    <source>
        <dbReference type="EMBL" id="PWG18234.1"/>
    </source>
</evidence>
<gene>
    <name evidence="2" type="ORF">DFK10_03015</name>
</gene>
<accession>A0A2V1P8U0</accession>
<dbReference type="RefSeq" id="WP_109386422.1">
    <property type="nucleotide sequence ID" value="NZ_QETF01000002.1"/>
</dbReference>
<name>A0A2V1P8U0_9RHOB</name>
<proteinExistence type="predicted"/>
<feature type="compositionally biased region" description="Basic residues" evidence="1">
    <location>
        <begin position="75"/>
        <end position="86"/>
    </location>
</feature>
<dbReference type="OrthoDB" id="7778431at2"/>
<organism evidence="2 3">
    <name type="scientific">Salibaculum griseiflavum</name>
    <dbReference type="NCBI Taxonomy" id="1914409"/>
    <lineage>
        <taxon>Bacteria</taxon>
        <taxon>Pseudomonadati</taxon>
        <taxon>Pseudomonadota</taxon>
        <taxon>Alphaproteobacteria</taxon>
        <taxon>Rhodobacterales</taxon>
        <taxon>Roseobacteraceae</taxon>
        <taxon>Salibaculum</taxon>
    </lineage>
</organism>
<evidence type="ECO:0000313" key="3">
    <source>
        <dbReference type="Proteomes" id="UP000245293"/>
    </source>
</evidence>
<dbReference type="EMBL" id="QETF01000002">
    <property type="protein sequence ID" value="PWG18234.1"/>
    <property type="molecule type" value="Genomic_DNA"/>
</dbReference>
<evidence type="ECO:0000256" key="1">
    <source>
        <dbReference type="SAM" id="MobiDB-lite"/>
    </source>
</evidence>
<protein>
    <submittedName>
        <fullName evidence="2">Uncharacterized protein</fullName>
    </submittedName>
</protein>
<feature type="region of interest" description="Disordered" evidence="1">
    <location>
        <begin position="61"/>
        <end position="86"/>
    </location>
</feature>
<dbReference type="Proteomes" id="UP000245293">
    <property type="component" value="Unassembled WGS sequence"/>
</dbReference>
<dbReference type="AlphaFoldDB" id="A0A2V1P8U0"/>
<keyword evidence="3" id="KW-1185">Reference proteome</keyword>
<comment type="caution">
    <text evidence="2">The sequence shown here is derived from an EMBL/GenBank/DDBJ whole genome shotgun (WGS) entry which is preliminary data.</text>
</comment>